<dbReference type="InterPro" id="IPR024788">
    <property type="entry name" value="Malectin-like_Carb-bd_dom"/>
</dbReference>
<accession>A0A8T1QYL3</accession>
<reference evidence="16" key="1">
    <citation type="submission" date="2020-12" db="EMBL/GenBank/DDBJ databases">
        <title>WGS assembly of Carya illinoinensis cv. Pawnee.</title>
        <authorList>
            <person name="Platts A."/>
            <person name="Shu S."/>
            <person name="Wright S."/>
            <person name="Barry K."/>
            <person name="Edger P."/>
            <person name="Pires J.C."/>
            <person name="Schmutz J."/>
        </authorList>
    </citation>
    <scope>NUCLEOTIDE SEQUENCE</scope>
    <source>
        <tissue evidence="16">Leaf</tissue>
    </source>
</reference>
<keyword evidence="6 12" id="KW-0547">Nucleotide-binding</keyword>
<keyword evidence="11" id="KW-0325">Glycoprotein</keyword>
<dbReference type="Pfam" id="PF12819">
    <property type="entry name" value="Malectin_like"/>
    <property type="match status" value="1"/>
</dbReference>
<keyword evidence="8 12" id="KW-0067">ATP-binding</keyword>
<gene>
    <name evidence="16" type="ORF">CIPAW_03G026800</name>
</gene>
<proteinExistence type="predicted"/>
<dbReference type="InterPro" id="IPR008271">
    <property type="entry name" value="Ser/Thr_kinase_AS"/>
</dbReference>
<evidence type="ECO:0000256" key="14">
    <source>
        <dbReference type="SAM" id="Phobius"/>
    </source>
</evidence>
<dbReference type="GO" id="GO:0004714">
    <property type="term" value="F:transmembrane receptor protein tyrosine kinase activity"/>
    <property type="evidence" value="ECO:0007669"/>
    <property type="project" value="InterPro"/>
</dbReference>
<dbReference type="AlphaFoldDB" id="A0A8T1QYL3"/>
<dbReference type="PROSITE" id="PS00108">
    <property type="entry name" value="PROTEIN_KINASE_ST"/>
    <property type="match status" value="1"/>
</dbReference>
<feature type="transmembrane region" description="Helical" evidence="14">
    <location>
        <begin position="452"/>
        <end position="473"/>
    </location>
</feature>
<evidence type="ECO:0000256" key="11">
    <source>
        <dbReference type="ARBA" id="ARBA00023180"/>
    </source>
</evidence>
<feature type="compositionally biased region" description="Basic and acidic residues" evidence="13">
    <location>
        <begin position="871"/>
        <end position="889"/>
    </location>
</feature>
<dbReference type="Pfam" id="PF07714">
    <property type="entry name" value="PK_Tyr_Ser-Thr"/>
    <property type="match status" value="1"/>
</dbReference>
<dbReference type="PROSITE" id="PS50011">
    <property type="entry name" value="PROTEIN_KINASE_DOM"/>
    <property type="match status" value="1"/>
</dbReference>
<keyword evidence="5" id="KW-0732">Signal</keyword>
<dbReference type="InterPro" id="IPR000719">
    <property type="entry name" value="Prot_kinase_dom"/>
</dbReference>
<evidence type="ECO:0000256" key="2">
    <source>
        <dbReference type="ARBA" id="ARBA00022527"/>
    </source>
</evidence>
<evidence type="ECO:0000256" key="3">
    <source>
        <dbReference type="ARBA" id="ARBA00022679"/>
    </source>
</evidence>
<protein>
    <recommendedName>
        <fullName evidence="15">Protein kinase domain-containing protein</fullName>
    </recommendedName>
</protein>
<sequence>MRNVLSVLQPTFCVSLFFNLCLISIAAPITRYIPSEIITLSCGTSDNLKAMDGRTWIGDVGSKYRLKEVDNKTSTIINFTAQSKPPVDAVPYMIARKSYFNFTYVFPVTPGPKFVRLYFYPGDNLRDSTVKDLFTVQAGSYTLLTNFSASTTINDTSQQTLSIEFCVNILENEQQLNLTFIPFPSADNGFYAFVNGIEVVFMPNYLYYSSPVGIGSYYVGQNRPIKILSDMALETVYRLNVGGSPISAMSDTGFFRQWSEDPSYWLGDEAATPHEPSLMLKYSVIANYTAPDDVYRSAVSMGPNRSINLLSNLTWGLPVASGFNYLVRLHFCEIQPEITMVGERPFIIYIDNQTAEPNADVIMWGGGRDIPVYQDYVVMMQKNGVDVKSTLFISLHPRKETNAINDAILNGVEVFKLSDTRRTLAEPNPNRTSSLLPSSKGMRHESMLKNTIIIVTGSGGGFLILLTLMWFMILSKRWKTNSYGSCGSPLSKYCWCWPNPSKSKSKGTQASLAPDEFCRHFSLGEIKTATRNFHEELIVGVGGFGNVYKGLIDKGTVTVAIKRLNRESRQGVCEFRTEIEMLSRLRHVHLVSLIGYCEEEGEMILVYDYMANGTLRHHLYDIESNHFPWKERLKICIGAARGLHYLHTGAKHPIIHRDVKTTNILLDQDWVAKVSDFGLSKMSVDNTEVSTMVKGTWGYLDPDYARRQKLSEKSDVYSFGVVLWEVLCARKVLDQKLEEEQWNLANWATKCIDRGSIGQIIDPYLKGKIAPKSFNVYVEVAEGCVREQGIHRPTMDDVMEKLRFALELQENEDAAIDKLNSAGGIIYPNLLSYHSVVYSDHVSEMGSESGLTATTISESTRMTRDSGTIRSSEEGMRDGPIEIEDSTTH</sequence>
<feature type="domain" description="Protein kinase" evidence="15">
    <location>
        <begin position="533"/>
        <end position="804"/>
    </location>
</feature>
<dbReference type="SMART" id="SM00220">
    <property type="entry name" value="S_TKc"/>
    <property type="match status" value="1"/>
</dbReference>
<feature type="region of interest" description="Disordered" evidence="13">
    <location>
        <begin position="859"/>
        <end position="889"/>
    </location>
</feature>
<evidence type="ECO:0000256" key="13">
    <source>
        <dbReference type="SAM" id="MobiDB-lite"/>
    </source>
</evidence>
<dbReference type="PROSITE" id="PS00107">
    <property type="entry name" value="PROTEIN_KINASE_ATP"/>
    <property type="match status" value="1"/>
</dbReference>
<evidence type="ECO:0000256" key="4">
    <source>
        <dbReference type="ARBA" id="ARBA00022692"/>
    </source>
</evidence>
<evidence type="ECO:0000256" key="6">
    <source>
        <dbReference type="ARBA" id="ARBA00022741"/>
    </source>
</evidence>
<evidence type="ECO:0000313" key="16">
    <source>
        <dbReference type="EMBL" id="KAG6659329.1"/>
    </source>
</evidence>
<evidence type="ECO:0000256" key="7">
    <source>
        <dbReference type="ARBA" id="ARBA00022777"/>
    </source>
</evidence>
<keyword evidence="7" id="KW-0418">Kinase</keyword>
<evidence type="ECO:0000256" key="1">
    <source>
        <dbReference type="ARBA" id="ARBA00004479"/>
    </source>
</evidence>
<dbReference type="InterPro" id="IPR045272">
    <property type="entry name" value="ANXUR1/2-like"/>
</dbReference>
<comment type="subcellular location">
    <subcellularLocation>
        <location evidence="1">Membrane</location>
        <topology evidence="1">Single-pass type I membrane protein</topology>
    </subcellularLocation>
</comment>
<evidence type="ECO:0000259" key="15">
    <source>
        <dbReference type="PROSITE" id="PS50011"/>
    </source>
</evidence>
<dbReference type="GO" id="GO:0010038">
    <property type="term" value="P:response to metal ion"/>
    <property type="evidence" value="ECO:0007669"/>
    <property type="project" value="UniProtKB-ARBA"/>
</dbReference>
<dbReference type="PANTHER" id="PTHR34590">
    <property type="entry name" value="OS03G0124300 PROTEIN-RELATED"/>
    <property type="match status" value="1"/>
</dbReference>
<dbReference type="FunFam" id="3.30.200.20:FF:000645">
    <property type="entry name" value="Receptor-like protein kinase FERONIA"/>
    <property type="match status" value="1"/>
</dbReference>
<keyword evidence="9 14" id="KW-1133">Transmembrane helix</keyword>
<dbReference type="EMBL" id="CM031811">
    <property type="protein sequence ID" value="KAG6659329.1"/>
    <property type="molecule type" value="Genomic_DNA"/>
</dbReference>
<evidence type="ECO:0000256" key="9">
    <source>
        <dbReference type="ARBA" id="ARBA00022989"/>
    </source>
</evidence>
<keyword evidence="2" id="KW-0723">Serine/threonine-protein kinase</keyword>
<evidence type="ECO:0000256" key="10">
    <source>
        <dbReference type="ARBA" id="ARBA00023136"/>
    </source>
</evidence>
<dbReference type="GO" id="GO:0016020">
    <property type="term" value="C:membrane"/>
    <property type="evidence" value="ECO:0007669"/>
    <property type="project" value="UniProtKB-SubCell"/>
</dbReference>
<dbReference type="FunFam" id="2.60.120.430:FF:000003">
    <property type="entry name" value="FERONIA receptor-like kinase"/>
    <property type="match status" value="1"/>
</dbReference>
<evidence type="ECO:0000313" key="17">
    <source>
        <dbReference type="Proteomes" id="UP000811609"/>
    </source>
</evidence>
<keyword evidence="3" id="KW-0808">Transferase</keyword>
<dbReference type="InterPro" id="IPR017441">
    <property type="entry name" value="Protein_kinase_ATP_BS"/>
</dbReference>
<name>A0A8T1QYL3_CARIL</name>
<dbReference type="CDD" id="cd14066">
    <property type="entry name" value="STKc_IRAK"/>
    <property type="match status" value="1"/>
</dbReference>
<dbReference type="PANTHER" id="PTHR34590:SF15">
    <property type="entry name" value="PROTEIN KINASE DOMAIN-CONTAINING PROTEIN"/>
    <property type="match status" value="1"/>
</dbReference>
<dbReference type="GO" id="GO:0005524">
    <property type="term" value="F:ATP binding"/>
    <property type="evidence" value="ECO:0007669"/>
    <property type="project" value="UniProtKB-UniRule"/>
</dbReference>
<comment type="caution">
    <text evidence="16">The sequence shown here is derived from an EMBL/GenBank/DDBJ whole genome shotgun (WGS) entry which is preliminary data.</text>
</comment>
<keyword evidence="17" id="KW-1185">Reference proteome</keyword>
<evidence type="ECO:0000256" key="12">
    <source>
        <dbReference type="PROSITE-ProRule" id="PRU10141"/>
    </source>
</evidence>
<dbReference type="Proteomes" id="UP000811609">
    <property type="component" value="Chromosome 3"/>
</dbReference>
<organism evidence="16 17">
    <name type="scientific">Carya illinoinensis</name>
    <name type="common">Pecan</name>
    <dbReference type="NCBI Taxonomy" id="32201"/>
    <lineage>
        <taxon>Eukaryota</taxon>
        <taxon>Viridiplantae</taxon>
        <taxon>Streptophyta</taxon>
        <taxon>Embryophyta</taxon>
        <taxon>Tracheophyta</taxon>
        <taxon>Spermatophyta</taxon>
        <taxon>Magnoliopsida</taxon>
        <taxon>eudicotyledons</taxon>
        <taxon>Gunneridae</taxon>
        <taxon>Pentapetalae</taxon>
        <taxon>rosids</taxon>
        <taxon>fabids</taxon>
        <taxon>Fagales</taxon>
        <taxon>Juglandaceae</taxon>
        <taxon>Carya</taxon>
    </lineage>
</organism>
<dbReference type="GO" id="GO:0004674">
    <property type="term" value="F:protein serine/threonine kinase activity"/>
    <property type="evidence" value="ECO:0007669"/>
    <property type="project" value="UniProtKB-KW"/>
</dbReference>
<dbReference type="FunFam" id="2.60.120.430:FF:000007">
    <property type="entry name" value="FERONIA receptor-like kinase"/>
    <property type="match status" value="1"/>
</dbReference>
<feature type="compositionally biased region" description="Polar residues" evidence="13">
    <location>
        <begin position="859"/>
        <end position="870"/>
    </location>
</feature>
<evidence type="ECO:0000256" key="5">
    <source>
        <dbReference type="ARBA" id="ARBA00022729"/>
    </source>
</evidence>
<feature type="binding site" evidence="12">
    <location>
        <position position="562"/>
    </location>
    <ligand>
        <name>ATP</name>
        <dbReference type="ChEBI" id="CHEBI:30616"/>
    </ligand>
</feature>
<keyword evidence="4 14" id="KW-0812">Transmembrane</keyword>
<keyword evidence="10 14" id="KW-0472">Membrane</keyword>
<evidence type="ECO:0000256" key="8">
    <source>
        <dbReference type="ARBA" id="ARBA00022840"/>
    </source>
</evidence>
<dbReference type="FunFam" id="1.10.510.10:FF:000252">
    <property type="entry name" value="Receptor-like protein kinase FERONIA"/>
    <property type="match status" value="1"/>
</dbReference>
<dbReference type="InterPro" id="IPR001245">
    <property type="entry name" value="Ser-Thr/Tyr_kinase_cat_dom"/>
</dbReference>